<dbReference type="AlphaFoldDB" id="A0AAV2RR44"/>
<feature type="compositionally biased region" description="Acidic residues" evidence="1">
    <location>
        <begin position="72"/>
        <end position="89"/>
    </location>
</feature>
<proteinExistence type="predicted"/>
<feature type="compositionally biased region" description="Acidic residues" evidence="1">
    <location>
        <begin position="54"/>
        <end position="64"/>
    </location>
</feature>
<protein>
    <submittedName>
        <fullName evidence="2">Uncharacterized protein</fullName>
    </submittedName>
</protein>
<evidence type="ECO:0000256" key="1">
    <source>
        <dbReference type="SAM" id="MobiDB-lite"/>
    </source>
</evidence>
<feature type="compositionally biased region" description="Basic residues" evidence="1">
    <location>
        <begin position="95"/>
        <end position="104"/>
    </location>
</feature>
<comment type="caution">
    <text evidence="2">The sequence shown here is derived from an EMBL/GenBank/DDBJ whole genome shotgun (WGS) entry which is preliminary data.</text>
</comment>
<gene>
    <name evidence="2" type="ORF">MNOR_LOCUS28371</name>
</gene>
<dbReference type="EMBL" id="CAXKWB010031168">
    <property type="protein sequence ID" value="CAL4139146.1"/>
    <property type="molecule type" value="Genomic_DNA"/>
</dbReference>
<organism evidence="2 3">
    <name type="scientific">Meganyctiphanes norvegica</name>
    <name type="common">Northern krill</name>
    <name type="synonym">Thysanopoda norvegica</name>
    <dbReference type="NCBI Taxonomy" id="48144"/>
    <lineage>
        <taxon>Eukaryota</taxon>
        <taxon>Metazoa</taxon>
        <taxon>Ecdysozoa</taxon>
        <taxon>Arthropoda</taxon>
        <taxon>Crustacea</taxon>
        <taxon>Multicrustacea</taxon>
        <taxon>Malacostraca</taxon>
        <taxon>Eumalacostraca</taxon>
        <taxon>Eucarida</taxon>
        <taxon>Euphausiacea</taxon>
        <taxon>Euphausiidae</taxon>
        <taxon>Meganyctiphanes</taxon>
    </lineage>
</organism>
<evidence type="ECO:0000313" key="2">
    <source>
        <dbReference type="EMBL" id="CAL4139146.1"/>
    </source>
</evidence>
<reference evidence="2 3" key="1">
    <citation type="submission" date="2024-05" db="EMBL/GenBank/DDBJ databases">
        <authorList>
            <person name="Wallberg A."/>
        </authorList>
    </citation>
    <scope>NUCLEOTIDE SEQUENCE [LARGE SCALE GENOMIC DNA]</scope>
</reference>
<accession>A0AAV2RR44</accession>
<dbReference type="Proteomes" id="UP001497623">
    <property type="component" value="Unassembled WGS sequence"/>
</dbReference>
<keyword evidence="3" id="KW-1185">Reference proteome</keyword>
<name>A0AAV2RR44_MEGNR</name>
<feature type="region of interest" description="Disordered" evidence="1">
    <location>
        <begin position="48"/>
        <end position="104"/>
    </location>
</feature>
<sequence>METIKTILPAILTPLIKTLIQVTQIPGDSTGKIDRVNEVVQEAIQKVCPVVEQREDDSSEDEDYQPSQHETVDDEDYSEEEEEDSDMEVTDQPGSRRRNQGRTH</sequence>
<evidence type="ECO:0000313" key="3">
    <source>
        <dbReference type="Proteomes" id="UP001497623"/>
    </source>
</evidence>
<feature type="non-terminal residue" evidence="2">
    <location>
        <position position="104"/>
    </location>
</feature>